<evidence type="ECO:0000256" key="15">
    <source>
        <dbReference type="PIRNR" id="PIRNR004491"/>
    </source>
</evidence>
<evidence type="ECO:0000256" key="2">
    <source>
        <dbReference type="ARBA" id="ARBA00004726"/>
    </source>
</evidence>
<dbReference type="Pfam" id="PF06574">
    <property type="entry name" value="FAD_syn"/>
    <property type="match status" value="1"/>
</dbReference>
<evidence type="ECO:0000259" key="16">
    <source>
        <dbReference type="SMART" id="SM00904"/>
    </source>
</evidence>
<dbReference type="Gene3D" id="2.40.30.30">
    <property type="entry name" value="Riboflavin kinase-like"/>
    <property type="match status" value="1"/>
</dbReference>
<dbReference type="NCBIfam" id="NF004162">
    <property type="entry name" value="PRK05627.1-5"/>
    <property type="match status" value="1"/>
</dbReference>
<dbReference type="InterPro" id="IPR002606">
    <property type="entry name" value="Riboflavin_kinase_bac"/>
</dbReference>
<dbReference type="CDD" id="cd02064">
    <property type="entry name" value="FAD_synthetase_N"/>
    <property type="match status" value="1"/>
</dbReference>
<organism evidence="17 18">
    <name type="scientific">Desulfoprunum benzoelyticum</name>
    <dbReference type="NCBI Taxonomy" id="1506996"/>
    <lineage>
        <taxon>Bacteria</taxon>
        <taxon>Pseudomonadati</taxon>
        <taxon>Thermodesulfobacteriota</taxon>
        <taxon>Desulfobulbia</taxon>
        <taxon>Desulfobulbales</taxon>
        <taxon>Desulfobulbaceae</taxon>
        <taxon>Desulfoprunum</taxon>
    </lineage>
</organism>
<keyword evidence="6 15" id="KW-0808">Transferase</keyword>
<dbReference type="SUPFAM" id="SSF52374">
    <property type="entry name" value="Nucleotidylyl transferase"/>
    <property type="match status" value="1"/>
</dbReference>
<evidence type="ECO:0000256" key="13">
    <source>
        <dbReference type="ARBA" id="ARBA00047880"/>
    </source>
</evidence>
<evidence type="ECO:0000256" key="8">
    <source>
        <dbReference type="ARBA" id="ARBA00022741"/>
    </source>
</evidence>
<comment type="caution">
    <text evidence="17">The sequence shown here is derived from an EMBL/GenBank/DDBJ whole genome shotgun (WGS) entry which is preliminary data.</text>
</comment>
<dbReference type="FunFam" id="2.40.30.30:FF:000003">
    <property type="entry name" value="Riboflavin biosynthesis protein"/>
    <property type="match status" value="1"/>
</dbReference>
<name>A0A840UT59_9BACT</name>
<evidence type="ECO:0000313" key="17">
    <source>
        <dbReference type="EMBL" id="MBB5348982.1"/>
    </source>
</evidence>
<dbReference type="PANTHER" id="PTHR22749:SF6">
    <property type="entry name" value="RIBOFLAVIN KINASE"/>
    <property type="match status" value="1"/>
</dbReference>
<comment type="pathway">
    <text evidence="3 15">Cofactor biosynthesis; FMN biosynthesis; FMN from riboflavin (ATP route): step 1/1.</text>
</comment>
<dbReference type="SMART" id="SM00904">
    <property type="entry name" value="Flavokinase"/>
    <property type="match status" value="1"/>
</dbReference>
<evidence type="ECO:0000256" key="4">
    <source>
        <dbReference type="ARBA" id="ARBA00022630"/>
    </source>
</evidence>
<dbReference type="NCBIfam" id="TIGR00083">
    <property type="entry name" value="ribF"/>
    <property type="match status" value="1"/>
</dbReference>
<evidence type="ECO:0000313" key="18">
    <source>
        <dbReference type="Proteomes" id="UP000539642"/>
    </source>
</evidence>
<evidence type="ECO:0000256" key="11">
    <source>
        <dbReference type="ARBA" id="ARBA00022840"/>
    </source>
</evidence>
<keyword evidence="18" id="KW-1185">Reference proteome</keyword>
<dbReference type="InterPro" id="IPR014729">
    <property type="entry name" value="Rossmann-like_a/b/a_fold"/>
</dbReference>
<comment type="catalytic activity">
    <reaction evidence="14 15">
        <text>FMN + ATP + H(+) = FAD + diphosphate</text>
        <dbReference type="Rhea" id="RHEA:17237"/>
        <dbReference type="ChEBI" id="CHEBI:15378"/>
        <dbReference type="ChEBI" id="CHEBI:30616"/>
        <dbReference type="ChEBI" id="CHEBI:33019"/>
        <dbReference type="ChEBI" id="CHEBI:57692"/>
        <dbReference type="ChEBI" id="CHEBI:58210"/>
        <dbReference type="EC" id="2.7.7.2"/>
    </reaction>
</comment>
<comment type="function">
    <text evidence="1">Catalyzes the phosphorylation of riboflavin to FMN followed by the adenylation of FMN to FAD.</text>
</comment>
<reference evidence="17 18" key="1">
    <citation type="submission" date="2020-08" db="EMBL/GenBank/DDBJ databases">
        <title>Genomic Encyclopedia of Type Strains, Phase IV (KMG-IV): sequencing the most valuable type-strain genomes for metagenomic binning, comparative biology and taxonomic classification.</title>
        <authorList>
            <person name="Goeker M."/>
        </authorList>
    </citation>
    <scope>NUCLEOTIDE SEQUENCE [LARGE SCALE GENOMIC DNA]</scope>
    <source>
        <strain evidence="17 18">DSM 28570</strain>
    </source>
</reference>
<dbReference type="GO" id="GO:0009398">
    <property type="term" value="P:FMN biosynthetic process"/>
    <property type="evidence" value="ECO:0007669"/>
    <property type="project" value="UniProtKB-UniRule"/>
</dbReference>
<evidence type="ECO:0000256" key="9">
    <source>
        <dbReference type="ARBA" id="ARBA00022777"/>
    </source>
</evidence>
<evidence type="ECO:0000256" key="14">
    <source>
        <dbReference type="ARBA" id="ARBA00049494"/>
    </source>
</evidence>
<dbReference type="EC" id="2.7.1.26" evidence="15"/>
<evidence type="ECO:0000256" key="5">
    <source>
        <dbReference type="ARBA" id="ARBA00022643"/>
    </source>
</evidence>
<keyword evidence="4 15" id="KW-0285">Flavoprotein</keyword>
<dbReference type="AlphaFoldDB" id="A0A840UT59"/>
<evidence type="ECO:0000256" key="1">
    <source>
        <dbReference type="ARBA" id="ARBA00002121"/>
    </source>
</evidence>
<dbReference type="GO" id="GO:0005524">
    <property type="term" value="F:ATP binding"/>
    <property type="evidence" value="ECO:0007669"/>
    <property type="project" value="UniProtKB-UniRule"/>
</dbReference>
<proteinExistence type="inferred from homology"/>
<dbReference type="GO" id="GO:0009231">
    <property type="term" value="P:riboflavin biosynthetic process"/>
    <property type="evidence" value="ECO:0007669"/>
    <property type="project" value="InterPro"/>
</dbReference>
<dbReference type="InterPro" id="IPR015864">
    <property type="entry name" value="FAD_synthase"/>
</dbReference>
<sequence>MKKTTLISDIMHIYKRIEDIVEPFADVCVTIGNFDGVHLGHQMLFAEVAHKAYSRKGASLAITFEPHPLRILRPGGIKLISSCEQKIELIQMAGIDALLIIPFNLDFAATSAEHFVDDILLGRIGMKELVVGYDYAFGKGRSGNIAFLQEQGRVKGFPVTVVEAYYLDGVLVSSTKIRQLVSDGRVEEARILLGRPYQIRGEVQVGKQRGGKEVGFPTANLQVDPEDLVPRHGVYVSQVICEGKCYGGVLNIGHNPTFGGQALVAETHIFNFDQDIYGKPIKINLLKFLRGEQKFASVAELASQIGRDVICAKTMLAEQQKELMVSCSEHIPS</sequence>
<dbReference type="UniPathway" id="UPA00276">
    <property type="reaction ID" value="UER00406"/>
</dbReference>
<keyword evidence="10 15" id="KW-0274">FAD</keyword>
<evidence type="ECO:0000256" key="12">
    <source>
        <dbReference type="ARBA" id="ARBA00023268"/>
    </source>
</evidence>
<dbReference type="EC" id="2.7.7.2" evidence="15"/>
<dbReference type="UniPathway" id="UPA00277">
    <property type="reaction ID" value="UER00407"/>
</dbReference>
<dbReference type="InterPro" id="IPR015865">
    <property type="entry name" value="Riboflavin_kinase_bac/euk"/>
</dbReference>
<comment type="similarity">
    <text evidence="15">Belongs to the ribF family.</text>
</comment>
<dbReference type="EMBL" id="JACHEO010000017">
    <property type="protein sequence ID" value="MBB5348982.1"/>
    <property type="molecule type" value="Genomic_DNA"/>
</dbReference>
<evidence type="ECO:0000256" key="10">
    <source>
        <dbReference type="ARBA" id="ARBA00022827"/>
    </source>
</evidence>
<protein>
    <recommendedName>
        <fullName evidence="15">Riboflavin biosynthesis protein</fullName>
    </recommendedName>
    <domain>
        <recommendedName>
            <fullName evidence="15">Riboflavin kinase</fullName>
            <ecNumber evidence="15">2.7.1.26</ecNumber>
        </recommendedName>
        <alternativeName>
            <fullName evidence="15">Flavokinase</fullName>
        </alternativeName>
    </domain>
    <domain>
        <recommendedName>
            <fullName evidence="15">FMN adenylyltransferase</fullName>
            <ecNumber evidence="15">2.7.7.2</ecNumber>
        </recommendedName>
        <alternativeName>
            <fullName evidence="15">FAD pyrophosphorylase</fullName>
        </alternativeName>
        <alternativeName>
            <fullName evidence="15">FAD synthase</fullName>
        </alternativeName>
    </domain>
</protein>
<dbReference type="SUPFAM" id="SSF82114">
    <property type="entry name" value="Riboflavin kinase-like"/>
    <property type="match status" value="1"/>
</dbReference>
<accession>A0A840UT59</accession>
<dbReference type="PANTHER" id="PTHR22749">
    <property type="entry name" value="RIBOFLAVIN KINASE/FMN ADENYLYLTRANSFERASE"/>
    <property type="match status" value="1"/>
</dbReference>
<dbReference type="InterPro" id="IPR023465">
    <property type="entry name" value="Riboflavin_kinase_dom_sf"/>
</dbReference>
<gene>
    <name evidence="17" type="ORF">HNQ81_002723</name>
</gene>
<dbReference type="GO" id="GO:0003919">
    <property type="term" value="F:FMN adenylyltransferase activity"/>
    <property type="evidence" value="ECO:0007669"/>
    <property type="project" value="UniProtKB-UniRule"/>
</dbReference>
<comment type="pathway">
    <text evidence="2 15">Cofactor biosynthesis; FAD biosynthesis; FAD from FMN: step 1/1.</text>
</comment>
<keyword evidence="8 15" id="KW-0547">Nucleotide-binding</keyword>
<dbReference type="Pfam" id="PF01687">
    <property type="entry name" value="Flavokinase"/>
    <property type="match status" value="1"/>
</dbReference>
<dbReference type="GO" id="GO:0008531">
    <property type="term" value="F:riboflavin kinase activity"/>
    <property type="evidence" value="ECO:0007669"/>
    <property type="project" value="UniProtKB-UniRule"/>
</dbReference>
<dbReference type="RefSeq" id="WP_244960483.1">
    <property type="nucleotide sequence ID" value="NZ_JACHEO010000017.1"/>
</dbReference>
<comment type="catalytic activity">
    <reaction evidence="13 15">
        <text>riboflavin + ATP = FMN + ADP + H(+)</text>
        <dbReference type="Rhea" id="RHEA:14357"/>
        <dbReference type="ChEBI" id="CHEBI:15378"/>
        <dbReference type="ChEBI" id="CHEBI:30616"/>
        <dbReference type="ChEBI" id="CHEBI:57986"/>
        <dbReference type="ChEBI" id="CHEBI:58210"/>
        <dbReference type="ChEBI" id="CHEBI:456216"/>
        <dbReference type="EC" id="2.7.1.26"/>
    </reaction>
</comment>
<feature type="domain" description="Riboflavin kinase" evidence="16">
    <location>
        <begin position="192"/>
        <end position="317"/>
    </location>
</feature>
<dbReference type="FunFam" id="3.40.50.620:FF:000021">
    <property type="entry name" value="Riboflavin biosynthesis protein"/>
    <property type="match status" value="1"/>
</dbReference>
<evidence type="ECO:0000256" key="7">
    <source>
        <dbReference type="ARBA" id="ARBA00022695"/>
    </source>
</evidence>
<keyword evidence="5 15" id="KW-0288">FMN</keyword>
<dbReference type="Proteomes" id="UP000539642">
    <property type="component" value="Unassembled WGS sequence"/>
</dbReference>
<dbReference type="InterPro" id="IPR023468">
    <property type="entry name" value="Riboflavin_kinase"/>
</dbReference>
<evidence type="ECO:0000256" key="6">
    <source>
        <dbReference type="ARBA" id="ARBA00022679"/>
    </source>
</evidence>
<dbReference type="GO" id="GO:0006747">
    <property type="term" value="P:FAD biosynthetic process"/>
    <property type="evidence" value="ECO:0007669"/>
    <property type="project" value="UniProtKB-UniRule"/>
</dbReference>
<keyword evidence="9 15" id="KW-0418">Kinase</keyword>
<dbReference type="PIRSF" id="PIRSF004491">
    <property type="entry name" value="FAD_Synth"/>
    <property type="match status" value="1"/>
</dbReference>
<evidence type="ECO:0000256" key="3">
    <source>
        <dbReference type="ARBA" id="ARBA00005201"/>
    </source>
</evidence>
<dbReference type="NCBIfam" id="NF004160">
    <property type="entry name" value="PRK05627.1-3"/>
    <property type="match status" value="1"/>
</dbReference>
<keyword evidence="7 15" id="KW-0548">Nucleotidyltransferase</keyword>
<keyword evidence="12" id="KW-0511">Multifunctional enzyme</keyword>
<dbReference type="Gene3D" id="3.40.50.620">
    <property type="entry name" value="HUPs"/>
    <property type="match status" value="1"/>
</dbReference>
<keyword evidence="11 15" id="KW-0067">ATP-binding</keyword>